<dbReference type="WBParaSite" id="ECPE_0000785301-mRNA-1">
    <property type="protein sequence ID" value="ECPE_0000785301-mRNA-1"/>
    <property type="gene ID" value="ECPE_0000785301"/>
</dbReference>
<name>A0A183ALJ9_9TREM</name>
<dbReference type="AlphaFoldDB" id="A0A183ALJ9"/>
<sequence>LTELLQRHAQLVSHNPNVPDPQLDSIKSDYYCLLTRTEARIRKAQLRRSSVDFESFPARGPVHREISPEIRVNVSALGHVNGSLNESEMLYDVRFGPRNSGGNRGIAKCFWPYDHSWDTADTVPNKSRAPRQTGPLNRIDALVQQSAKTVQHTKVLNQLARSVRKINEELTGAELDDYKSFRMRSGPMDELPHQNQRGSSMTRLAQSYNTSLDMIQCEQKTGEMAKEGTTVLQLKGFLFSEGPDTTRACTIQPDYCITELLLYYFY</sequence>
<accession>A0A183ALJ9</accession>
<evidence type="ECO:0000313" key="1">
    <source>
        <dbReference type="WBParaSite" id="ECPE_0000785301-mRNA-1"/>
    </source>
</evidence>
<reference evidence="1" key="1">
    <citation type="submission" date="2016-06" db="UniProtKB">
        <authorList>
            <consortium name="WormBaseParasite"/>
        </authorList>
    </citation>
    <scope>IDENTIFICATION</scope>
</reference>
<proteinExistence type="predicted"/>
<organism evidence="1">
    <name type="scientific">Echinostoma caproni</name>
    <dbReference type="NCBI Taxonomy" id="27848"/>
    <lineage>
        <taxon>Eukaryota</taxon>
        <taxon>Metazoa</taxon>
        <taxon>Spiralia</taxon>
        <taxon>Lophotrochozoa</taxon>
        <taxon>Platyhelminthes</taxon>
        <taxon>Trematoda</taxon>
        <taxon>Digenea</taxon>
        <taxon>Plagiorchiida</taxon>
        <taxon>Echinostomata</taxon>
        <taxon>Echinostomatoidea</taxon>
        <taxon>Echinostomatidae</taxon>
        <taxon>Echinostoma</taxon>
    </lineage>
</organism>
<protein>
    <submittedName>
        <fullName evidence="1">NAB domain-containing protein</fullName>
    </submittedName>
</protein>